<gene>
    <name evidence="12" type="ORF">ABB05_17505</name>
</gene>
<evidence type="ECO:0000256" key="5">
    <source>
        <dbReference type="ARBA" id="ARBA00022969"/>
    </source>
</evidence>
<dbReference type="InterPro" id="IPR051206">
    <property type="entry name" value="NAMLAA_amidase_2"/>
</dbReference>
<evidence type="ECO:0000256" key="2">
    <source>
        <dbReference type="ARBA" id="ARBA00007553"/>
    </source>
</evidence>
<dbReference type="SUPFAM" id="SSF158634">
    <property type="entry name" value="RPA2825-like"/>
    <property type="match status" value="2"/>
</dbReference>
<evidence type="ECO:0000256" key="7">
    <source>
        <dbReference type="ARBA" id="ARBA00023316"/>
    </source>
</evidence>
<dbReference type="InterPro" id="IPR036505">
    <property type="entry name" value="Amidase/PGRP_sf"/>
</dbReference>
<keyword evidence="4" id="KW-0378">Hydrolase</keyword>
<dbReference type="Proteomes" id="UP000077881">
    <property type="component" value="Unassembled WGS sequence"/>
</dbReference>
<reference evidence="12 13" key="1">
    <citation type="submission" date="2015-05" db="EMBL/GenBank/DDBJ databases">
        <title>Comparison of genome.</title>
        <authorList>
            <person name="Zheng Z."/>
            <person name="Sun M."/>
        </authorList>
    </citation>
    <scope>NUCLEOTIDE SEQUENCE [LARGE SCALE GENOMIC DNA]</scope>
    <source>
        <strain evidence="12 13">G25-74</strain>
    </source>
</reference>
<feature type="non-terminal residue" evidence="12">
    <location>
        <position position="297"/>
    </location>
</feature>
<evidence type="ECO:0000259" key="11">
    <source>
        <dbReference type="SMART" id="SM00644"/>
    </source>
</evidence>
<dbReference type="Pfam" id="PF01510">
    <property type="entry name" value="Amidase_2"/>
    <property type="match status" value="1"/>
</dbReference>
<evidence type="ECO:0000256" key="1">
    <source>
        <dbReference type="ARBA" id="ARBA00001561"/>
    </source>
</evidence>
<keyword evidence="5" id="KW-0749">Sporulation</keyword>
<comment type="similarity">
    <text evidence="2">Belongs to the N-acetylmuramoyl-L-alanine amidase 2 family.</text>
</comment>
<dbReference type="Gene3D" id="3.40.80.10">
    <property type="entry name" value="Peptidoglycan recognition protein-like"/>
    <property type="match status" value="1"/>
</dbReference>
<protein>
    <recommendedName>
        <fullName evidence="3">N-acetylmuramoyl-L-alanine amidase</fullName>
        <ecNumber evidence="3">3.5.1.28</ecNumber>
    </recommendedName>
    <alternativeName>
        <fullName evidence="9">Autolysin</fullName>
    </alternativeName>
    <alternativeName>
        <fullName evidence="8">Cell wall hydrolase</fullName>
    </alternativeName>
</protein>
<evidence type="ECO:0000256" key="10">
    <source>
        <dbReference type="SAM" id="MobiDB-lite"/>
    </source>
</evidence>
<evidence type="ECO:0000256" key="3">
    <source>
        <dbReference type="ARBA" id="ARBA00011901"/>
    </source>
</evidence>
<evidence type="ECO:0000313" key="13">
    <source>
        <dbReference type="Proteomes" id="UP000077881"/>
    </source>
</evidence>
<dbReference type="GO" id="GO:0008745">
    <property type="term" value="F:N-acetylmuramoyl-L-alanine amidase activity"/>
    <property type="evidence" value="ECO:0007669"/>
    <property type="project" value="UniProtKB-EC"/>
</dbReference>
<dbReference type="GO" id="GO:0009253">
    <property type="term" value="P:peptidoglycan catabolic process"/>
    <property type="evidence" value="ECO:0007669"/>
    <property type="project" value="InterPro"/>
</dbReference>
<dbReference type="GO" id="GO:0009254">
    <property type="term" value="P:peptidoglycan turnover"/>
    <property type="evidence" value="ECO:0007669"/>
    <property type="project" value="TreeGrafter"/>
</dbReference>
<evidence type="ECO:0000256" key="8">
    <source>
        <dbReference type="ARBA" id="ARBA00030881"/>
    </source>
</evidence>
<keyword evidence="6" id="KW-0178">Competence</keyword>
<proteinExistence type="inferred from homology"/>
<dbReference type="PANTHER" id="PTHR30417:SF11">
    <property type="entry name" value="N-ACETYLMURAMOYL-L-ALANINE AMIDASE XLYA"/>
    <property type="match status" value="1"/>
</dbReference>
<dbReference type="EC" id="3.5.1.28" evidence="3"/>
<feature type="domain" description="N-acetylmuramoyl-L-alanine amidase" evidence="11">
    <location>
        <begin position="11"/>
        <end position="149"/>
    </location>
</feature>
<feature type="region of interest" description="Disordered" evidence="10">
    <location>
        <begin position="234"/>
        <end position="256"/>
    </location>
</feature>
<dbReference type="EMBL" id="LDJR01000058">
    <property type="protein sequence ID" value="OAK67846.1"/>
    <property type="molecule type" value="Genomic_DNA"/>
</dbReference>
<dbReference type="AlphaFoldDB" id="A0A177ZIR8"/>
<sequence length="297" mass="32414">MVSIKKQLVAVRSLTSGVGNPCNYITIHETANTVKGANAQSHANLQSKGNSRLASWHYQVDDKEIIQSFLDNVQCWHAGDGQGKGNMESIAIEICVNSDGNFKKAVKNAAELVKYLMKQHSIPIGNVVQHNRWSGKDCPQNLRHGSKGIDWNDFIGLVKGSTGVHVPTQEVGSVVVTKPSSTEYKGNSIVDYLNSKGIDSSTTNRKKLAKEYGISGYDLSIAKNLELLNAMRNGKKPATSTPTPSPEKPKTNEYKGNSIVDYLNSKKIDASFANRKKLANQYGIKNYTGTSAQNTQL</sequence>
<keyword evidence="13" id="KW-1185">Reference proteome</keyword>
<evidence type="ECO:0000256" key="6">
    <source>
        <dbReference type="ARBA" id="ARBA00023287"/>
    </source>
</evidence>
<dbReference type="InterPro" id="IPR002502">
    <property type="entry name" value="Amidase_domain"/>
</dbReference>
<keyword evidence="7" id="KW-0961">Cell wall biogenesis/degradation</keyword>
<dbReference type="SUPFAM" id="SSF55846">
    <property type="entry name" value="N-acetylmuramoyl-L-alanine amidase-like"/>
    <property type="match status" value="1"/>
</dbReference>
<dbReference type="PANTHER" id="PTHR30417">
    <property type="entry name" value="N-ACETYLMURAMOYL-L-ALANINE AMIDASE AMID"/>
    <property type="match status" value="1"/>
</dbReference>
<dbReference type="SMART" id="SM00644">
    <property type="entry name" value="Ami_2"/>
    <property type="match status" value="1"/>
</dbReference>
<comment type="catalytic activity">
    <reaction evidence="1">
        <text>Hydrolyzes the link between N-acetylmuramoyl residues and L-amino acid residues in certain cell-wall glycopeptides.</text>
        <dbReference type="EC" id="3.5.1.28"/>
    </reaction>
</comment>
<evidence type="ECO:0000256" key="4">
    <source>
        <dbReference type="ARBA" id="ARBA00022801"/>
    </source>
</evidence>
<dbReference type="RefSeq" id="WP_064468599.1">
    <property type="nucleotide sequence ID" value="NZ_LDJR01000058.1"/>
</dbReference>
<dbReference type="GO" id="GO:0071555">
    <property type="term" value="P:cell wall organization"/>
    <property type="evidence" value="ECO:0007669"/>
    <property type="project" value="UniProtKB-KW"/>
</dbReference>
<dbReference type="CDD" id="cd06583">
    <property type="entry name" value="PGRP"/>
    <property type="match status" value="1"/>
</dbReference>
<accession>A0A177ZIR8</accession>
<comment type="caution">
    <text evidence="12">The sequence shown here is derived from an EMBL/GenBank/DDBJ whole genome shotgun (WGS) entry which is preliminary data.</text>
</comment>
<dbReference type="OrthoDB" id="9794294at2"/>
<name>A0A177ZIR8_9BACI</name>
<dbReference type="GO" id="GO:0030420">
    <property type="term" value="P:establishment of competence for transformation"/>
    <property type="evidence" value="ECO:0007669"/>
    <property type="project" value="UniProtKB-KW"/>
</dbReference>
<evidence type="ECO:0000256" key="9">
    <source>
        <dbReference type="ARBA" id="ARBA00032390"/>
    </source>
</evidence>
<dbReference type="STRING" id="217031.ABB05_17505"/>
<dbReference type="GO" id="GO:0030435">
    <property type="term" value="P:sporulation resulting in formation of a cellular spore"/>
    <property type="evidence" value="ECO:0007669"/>
    <property type="project" value="UniProtKB-KW"/>
</dbReference>
<evidence type="ECO:0000313" key="12">
    <source>
        <dbReference type="EMBL" id="OAK67846.1"/>
    </source>
</evidence>
<organism evidence="12 13">
    <name type="scientific">Lederbergia galactosidilytica</name>
    <dbReference type="NCBI Taxonomy" id="217031"/>
    <lineage>
        <taxon>Bacteria</taxon>
        <taxon>Bacillati</taxon>
        <taxon>Bacillota</taxon>
        <taxon>Bacilli</taxon>
        <taxon>Bacillales</taxon>
        <taxon>Bacillaceae</taxon>
        <taxon>Lederbergia</taxon>
    </lineage>
</organism>